<dbReference type="AlphaFoldDB" id="A0A072TH08"/>
<dbReference type="PANTHER" id="PTHR45978">
    <property type="entry name" value="SPX DOMAIN-CONTAINING PROTEIN 3"/>
    <property type="match status" value="1"/>
</dbReference>
<protein>
    <submittedName>
        <fullName evidence="2">SPX domain protein</fullName>
    </submittedName>
</protein>
<proteinExistence type="predicted"/>
<keyword evidence="4" id="KW-1185">Reference proteome</keyword>
<organism evidence="2 4">
    <name type="scientific">Medicago truncatula</name>
    <name type="common">Barrel medic</name>
    <name type="synonym">Medicago tribuloides</name>
    <dbReference type="NCBI Taxonomy" id="3880"/>
    <lineage>
        <taxon>Eukaryota</taxon>
        <taxon>Viridiplantae</taxon>
        <taxon>Streptophyta</taxon>
        <taxon>Embryophyta</taxon>
        <taxon>Tracheophyta</taxon>
        <taxon>Spermatophyta</taxon>
        <taxon>Magnoliopsida</taxon>
        <taxon>eudicotyledons</taxon>
        <taxon>Gunneridae</taxon>
        <taxon>Pentapetalae</taxon>
        <taxon>rosids</taxon>
        <taxon>fabids</taxon>
        <taxon>Fabales</taxon>
        <taxon>Fabaceae</taxon>
        <taxon>Papilionoideae</taxon>
        <taxon>50 kb inversion clade</taxon>
        <taxon>NPAAA clade</taxon>
        <taxon>Hologalegina</taxon>
        <taxon>IRL clade</taxon>
        <taxon>Trifolieae</taxon>
        <taxon>Medicago</taxon>
    </lineage>
</organism>
<evidence type="ECO:0000259" key="1">
    <source>
        <dbReference type="PROSITE" id="PS51382"/>
    </source>
</evidence>
<name>A0A072TH08_MEDTR</name>
<evidence type="ECO:0000313" key="4">
    <source>
        <dbReference type="Proteomes" id="UP000002051"/>
    </source>
</evidence>
<dbReference type="PROSITE" id="PS51382">
    <property type="entry name" value="SPX"/>
    <property type="match status" value="1"/>
</dbReference>
<reference evidence="3" key="3">
    <citation type="submission" date="2015-06" db="UniProtKB">
        <authorList>
            <consortium name="EnsemblPlants"/>
        </authorList>
    </citation>
    <scope>IDENTIFICATION</scope>
    <source>
        <strain evidence="3">cv. Jemalong A17</strain>
    </source>
</reference>
<accession>A0A072TH08</accession>
<gene>
    <name evidence="2" type="ORF">MTR_0262s0060</name>
</gene>
<dbReference type="EMBL" id="KL402987">
    <property type="protein sequence ID" value="KEH16248.1"/>
    <property type="molecule type" value="Genomic_DNA"/>
</dbReference>
<dbReference type="Proteomes" id="UP000002051">
    <property type="component" value="Unassembled WGS sequence"/>
</dbReference>
<dbReference type="SMR" id="A0A072TH08"/>
<evidence type="ECO:0000313" key="2">
    <source>
        <dbReference type="EMBL" id="KEH16248.1"/>
    </source>
</evidence>
<dbReference type="InterPro" id="IPR031142">
    <property type="entry name" value="SPX_prot"/>
</dbReference>
<reference evidence="2 4" key="2">
    <citation type="journal article" date="2014" name="BMC Genomics">
        <title>An improved genome release (version Mt4.0) for the model legume Medicago truncatula.</title>
        <authorList>
            <person name="Tang H."/>
            <person name="Krishnakumar V."/>
            <person name="Bidwell S."/>
            <person name="Rosen B."/>
            <person name="Chan A."/>
            <person name="Zhou S."/>
            <person name="Gentzbittel L."/>
            <person name="Childs K.L."/>
            <person name="Yandell M."/>
            <person name="Gundlach H."/>
            <person name="Mayer K.F."/>
            <person name="Schwartz D.C."/>
            <person name="Town C.D."/>
        </authorList>
    </citation>
    <scope>GENOME REANNOTATION</scope>
    <source>
        <strain evidence="2">A17</strain>
        <strain evidence="3 4">cv. Jemalong A17</strain>
    </source>
</reference>
<dbReference type="HOGENOM" id="CLU_057600_1_0_1"/>
<dbReference type="STRING" id="3880.A0A072TH08"/>
<dbReference type="EnsemblPlants" id="KEH16248">
    <property type="protein sequence ID" value="KEH16248"/>
    <property type="gene ID" value="MTR_0262s0060"/>
</dbReference>
<dbReference type="GO" id="GO:0016036">
    <property type="term" value="P:cellular response to phosphate starvation"/>
    <property type="evidence" value="ECO:0007669"/>
    <property type="project" value="InterPro"/>
</dbReference>
<dbReference type="PANTHER" id="PTHR45978:SF2">
    <property type="entry name" value="SPX DOMAIN-CONTAINING PROTEIN 3"/>
    <property type="match status" value="1"/>
</dbReference>
<dbReference type="InterPro" id="IPR004331">
    <property type="entry name" value="SPX_dom"/>
</dbReference>
<evidence type="ECO:0000313" key="3">
    <source>
        <dbReference type="EnsemblPlants" id="KEH16248"/>
    </source>
</evidence>
<feature type="domain" description="SPX" evidence="1">
    <location>
        <begin position="1"/>
        <end position="143"/>
    </location>
</feature>
<sequence>MKFAKIYIDDIKEKQPGWRDKFLSYKELKRLIRLIHDDGSEEAEFICLLNNEIDKFNDFFIEKEEEFIIRYKELEQNIKRAISLRGTNGSHSSETDYMEMMNTLTKYIVDLHGEMVLNFEGLVKILKKYDRKTGGLRRLPFLQKILEHPFLSTDLISELVRECENIIDEAYQAGEAAERVNAKAVFDGKGSLERIVEALLKKQENMMIVKEGTTSMQNE</sequence>
<reference evidence="2 4" key="1">
    <citation type="journal article" date="2011" name="Nature">
        <title>The Medicago genome provides insight into the evolution of rhizobial symbioses.</title>
        <authorList>
            <person name="Young N.D."/>
            <person name="Debelle F."/>
            <person name="Oldroyd G.E."/>
            <person name="Geurts R."/>
            <person name="Cannon S.B."/>
            <person name="Udvardi M.K."/>
            <person name="Benedito V.A."/>
            <person name="Mayer K.F."/>
            <person name="Gouzy J."/>
            <person name="Schoof H."/>
            <person name="Van de Peer Y."/>
            <person name="Proost S."/>
            <person name="Cook D.R."/>
            <person name="Meyers B.C."/>
            <person name="Spannagl M."/>
            <person name="Cheung F."/>
            <person name="De Mita S."/>
            <person name="Krishnakumar V."/>
            <person name="Gundlach H."/>
            <person name="Zhou S."/>
            <person name="Mudge J."/>
            <person name="Bharti A.K."/>
            <person name="Murray J.D."/>
            <person name="Naoumkina M.A."/>
            <person name="Rosen B."/>
            <person name="Silverstein K.A."/>
            <person name="Tang H."/>
            <person name="Rombauts S."/>
            <person name="Zhao P.X."/>
            <person name="Zhou P."/>
            <person name="Barbe V."/>
            <person name="Bardou P."/>
            <person name="Bechner M."/>
            <person name="Bellec A."/>
            <person name="Berger A."/>
            <person name="Berges H."/>
            <person name="Bidwell S."/>
            <person name="Bisseling T."/>
            <person name="Choisne N."/>
            <person name="Couloux A."/>
            <person name="Denny R."/>
            <person name="Deshpande S."/>
            <person name="Dai X."/>
            <person name="Doyle J.J."/>
            <person name="Dudez A.M."/>
            <person name="Farmer A.D."/>
            <person name="Fouteau S."/>
            <person name="Franken C."/>
            <person name="Gibelin C."/>
            <person name="Gish J."/>
            <person name="Goldstein S."/>
            <person name="Gonzalez A.J."/>
            <person name="Green P.J."/>
            <person name="Hallab A."/>
            <person name="Hartog M."/>
            <person name="Hua A."/>
            <person name="Humphray S.J."/>
            <person name="Jeong D.H."/>
            <person name="Jing Y."/>
            <person name="Jocker A."/>
            <person name="Kenton S.M."/>
            <person name="Kim D.J."/>
            <person name="Klee K."/>
            <person name="Lai H."/>
            <person name="Lang C."/>
            <person name="Lin S."/>
            <person name="Macmil S.L."/>
            <person name="Magdelenat G."/>
            <person name="Matthews L."/>
            <person name="McCorrison J."/>
            <person name="Monaghan E.L."/>
            <person name="Mun J.H."/>
            <person name="Najar F.Z."/>
            <person name="Nicholson C."/>
            <person name="Noirot C."/>
            <person name="O'Bleness M."/>
            <person name="Paule C.R."/>
            <person name="Poulain J."/>
            <person name="Prion F."/>
            <person name="Qin B."/>
            <person name="Qu C."/>
            <person name="Retzel E.F."/>
            <person name="Riddle C."/>
            <person name="Sallet E."/>
            <person name="Samain S."/>
            <person name="Samson N."/>
            <person name="Sanders I."/>
            <person name="Saurat O."/>
            <person name="Scarpelli C."/>
            <person name="Schiex T."/>
            <person name="Segurens B."/>
            <person name="Severin A.J."/>
            <person name="Sherrier D.J."/>
            <person name="Shi R."/>
            <person name="Sims S."/>
            <person name="Singer S.R."/>
            <person name="Sinharoy S."/>
            <person name="Sterck L."/>
            <person name="Viollet A."/>
            <person name="Wang B.B."/>
            <person name="Wang K."/>
            <person name="Wang M."/>
            <person name="Wang X."/>
            <person name="Warfsmann J."/>
            <person name="Weissenbach J."/>
            <person name="White D.D."/>
            <person name="White J.D."/>
            <person name="Wiley G.B."/>
            <person name="Wincker P."/>
            <person name="Xing Y."/>
            <person name="Yang L."/>
            <person name="Yao Z."/>
            <person name="Ying F."/>
            <person name="Zhai J."/>
            <person name="Zhou L."/>
            <person name="Zuber A."/>
            <person name="Denarie J."/>
            <person name="Dixon R.A."/>
            <person name="May G.D."/>
            <person name="Schwartz D.C."/>
            <person name="Rogers J."/>
            <person name="Quetier F."/>
            <person name="Town C.D."/>
            <person name="Roe B.A."/>
        </authorList>
    </citation>
    <scope>NUCLEOTIDE SEQUENCE [LARGE SCALE GENOMIC DNA]</scope>
    <source>
        <strain evidence="2">A17</strain>
        <strain evidence="3 4">cv. Jemalong A17</strain>
    </source>
</reference>